<protein>
    <recommendedName>
        <fullName evidence="1">DUF4333 domain-containing protein</fullName>
    </recommendedName>
</protein>
<feature type="domain" description="DUF4333" evidence="1">
    <location>
        <begin position="42"/>
        <end position="120"/>
    </location>
</feature>
<dbReference type="EMBL" id="BPRH01002601">
    <property type="protein sequence ID" value="GJF17821.1"/>
    <property type="molecule type" value="Genomic_DNA"/>
</dbReference>
<reference evidence="2 3" key="1">
    <citation type="submission" date="2021-08" db="EMBL/GenBank/DDBJ databases">
        <title>Draft genome sequence of Mycolicibacterium sp. NGTWS1702 strain.</title>
        <authorList>
            <person name="Matsumoto M."/>
            <person name="Tang B.C.C."/>
            <person name="Machida Y."/>
            <person name="Matoyama H."/>
            <person name="Kishihara T."/>
            <person name="Sato S."/>
            <person name="Kondo I."/>
            <person name="Sano M."/>
            <person name="Kato G."/>
        </authorList>
    </citation>
    <scope>NUCLEOTIDE SEQUENCE [LARGE SCALE GENOMIC DNA]</scope>
    <source>
        <strain evidence="2 3">NGTWSNA01</strain>
    </source>
</reference>
<dbReference type="Proteomes" id="UP001060504">
    <property type="component" value="Unassembled WGS sequence"/>
</dbReference>
<keyword evidence="3" id="KW-1185">Reference proteome</keyword>
<sequence>MATAPPANPVPRQSSHTAPAWRRTLFVGAAVALAALATAALITQLPAASPTSVLDITQAQFEVEQILRDPLDGYGLADVSGVVCNNGTNPVIRQGAAFKCLAVVGGVQREISVVFQDTDGTYAVDRPR</sequence>
<organism evidence="2 3">
    <name type="scientific">Mycolicibacterium cyprinidarum</name>
    <dbReference type="NCBI Taxonomy" id="2860311"/>
    <lineage>
        <taxon>Bacteria</taxon>
        <taxon>Bacillati</taxon>
        <taxon>Actinomycetota</taxon>
        <taxon>Actinomycetes</taxon>
        <taxon>Mycobacteriales</taxon>
        <taxon>Mycobacteriaceae</taxon>
        <taxon>Mycolicibacterium</taxon>
    </lineage>
</organism>
<name>A0ABQ4VDA0_9MYCO</name>
<gene>
    <name evidence="2" type="ORF">NGTWS1702_24830</name>
</gene>
<evidence type="ECO:0000313" key="3">
    <source>
        <dbReference type="Proteomes" id="UP001060504"/>
    </source>
</evidence>
<proteinExistence type="predicted"/>
<accession>A0ABQ4VDA0</accession>
<comment type="caution">
    <text evidence="2">The sequence shown here is derived from an EMBL/GenBank/DDBJ whole genome shotgun (WGS) entry which is preliminary data.</text>
</comment>
<evidence type="ECO:0000313" key="2">
    <source>
        <dbReference type="EMBL" id="GJF17821.1"/>
    </source>
</evidence>
<dbReference type="Pfam" id="PF14230">
    <property type="entry name" value="DUF4333"/>
    <property type="match status" value="1"/>
</dbReference>
<evidence type="ECO:0000259" key="1">
    <source>
        <dbReference type="Pfam" id="PF14230"/>
    </source>
</evidence>
<dbReference type="InterPro" id="IPR025637">
    <property type="entry name" value="DUF4333"/>
</dbReference>